<keyword evidence="1" id="KW-0732">Signal</keyword>
<evidence type="ECO:0008006" key="4">
    <source>
        <dbReference type="Google" id="ProtNLM"/>
    </source>
</evidence>
<protein>
    <recommendedName>
        <fullName evidence="4">Solute-binding protein family 3/N-terminal domain-containing protein</fullName>
    </recommendedName>
</protein>
<feature type="signal peptide" evidence="1">
    <location>
        <begin position="1"/>
        <end position="25"/>
    </location>
</feature>
<dbReference type="SUPFAM" id="SSF53850">
    <property type="entry name" value="Periplasmic binding protein-like II"/>
    <property type="match status" value="1"/>
</dbReference>
<organism evidence="2 3">
    <name type="scientific">Planctobacterium marinum</name>
    <dbReference type="NCBI Taxonomy" id="1631968"/>
    <lineage>
        <taxon>Bacteria</taxon>
        <taxon>Pseudomonadati</taxon>
        <taxon>Pseudomonadota</taxon>
        <taxon>Gammaproteobacteria</taxon>
        <taxon>Alteromonadales</taxon>
        <taxon>Alteromonadaceae</taxon>
        <taxon>Planctobacterium</taxon>
    </lineage>
</organism>
<dbReference type="AlphaFoldDB" id="A0AA48HJZ4"/>
<keyword evidence="3" id="KW-1185">Reference proteome</keyword>
<evidence type="ECO:0000313" key="2">
    <source>
        <dbReference type="EMBL" id="BDX04972.1"/>
    </source>
</evidence>
<evidence type="ECO:0000256" key="1">
    <source>
        <dbReference type="SAM" id="SignalP"/>
    </source>
</evidence>
<proteinExistence type="predicted"/>
<sequence>MGWVYLHIIKLLVICAVWAGANAQAETSTNITTLRMCYEEQELTPFYTGTGLKPPAENPGVMIEMLQLLDAAMPQVRIEFERVPWQRCLNQLAKNTSELVIAGYQDERTKIGVYPMKNGLPDATRAIAATRYCLFTHRDSLLTWDGAQFNMHPAKPVAVPQGYTVVSVLEKHDIPFVKTNSSKSALNLLQKSLAEGAVTHCQSGGYFLYQNKEQPLNFIAHSPPLVNQYGYLLFSQDFWQQQQQLVSQIWDQAAVIKGQHFSRLLEKYDQLAYQN</sequence>
<name>A0AA48HJZ4_9ALTE</name>
<gene>
    <name evidence="2" type="ORF">MACH26_04930</name>
</gene>
<dbReference type="KEGG" id="pmaw:MACH26_04930"/>
<dbReference type="Gene3D" id="3.40.190.10">
    <property type="entry name" value="Periplasmic binding protein-like II"/>
    <property type="match status" value="2"/>
</dbReference>
<dbReference type="RefSeq" id="WP_338290874.1">
    <property type="nucleotide sequence ID" value="NZ_AP027272.1"/>
</dbReference>
<feature type="chain" id="PRO_5041279777" description="Solute-binding protein family 3/N-terminal domain-containing protein" evidence="1">
    <location>
        <begin position="26"/>
        <end position="275"/>
    </location>
</feature>
<dbReference type="Proteomes" id="UP001333710">
    <property type="component" value="Chromosome"/>
</dbReference>
<reference evidence="2" key="1">
    <citation type="submission" date="2023-01" db="EMBL/GenBank/DDBJ databases">
        <title>Complete genome sequence of Planctobacterium marinum strain Dej080120_11.</title>
        <authorList>
            <person name="Ueki S."/>
            <person name="Maruyama F."/>
        </authorList>
    </citation>
    <scope>NUCLEOTIDE SEQUENCE</scope>
    <source>
        <strain evidence="2">Dej080120_11</strain>
    </source>
</reference>
<evidence type="ECO:0000313" key="3">
    <source>
        <dbReference type="Proteomes" id="UP001333710"/>
    </source>
</evidence>
<dbReference type="EMBL" id="AP027272">
    <property type="protein sequence ID" value="BDX04972.1"/>
    <property type="molecule type" value="Genomic_DNA"/>
</dbReference>
<accession>A0AA48HJZ4</accession>